<sequence length="164" mass="17266">MSYLTIIFVCLAILSQCQADLIGDFCAKSNNPSLCVQVLRSDPRSSGANARGLAEIALENAVSATQASIDVAKSVSNPGNKGIIDTCIEVFGDAVDTLNECKPLIPKQDMGSIGTLRIKGSAALTDVNTCSDEFGANEPPQLTQASARAYTFVQLLLIIAKTLQ</sequence>
<dbReference type="PANTHER" id="PTHR31080:SF248">
    <property type="entry name" value="PECTINESTERASE INHIBITOR-LIKE"/>
    <property type="match status" value="1"/>
</dbReference>
<feature type="domain" description="Pectinesterase inhibitor" evidence="2">
    <location>
        <begin position="17"/>
        <end position="163"/>
    </location>
</feature>
<dbReference type="PANTHER" id="PTHR31080">
    <property type="entry name" value="PECTINESTERASE INHIBITOR-LIKE"/>
    <property type="match status" value="1"/>
</dbReference>
<name>A0A8X8WF85_SALSN</name>
<evidence type="ECO:0000313" key="4">
    <source>
        <dbReference type="Proteomes" id="UP000298416"/>
    </source>
</evidence>
<dbReference type="InterPro" id="IPR034086">
    <property type="entry name" value="PMEI_plant"/>
</dbReference>
<dbReference type="EMBL" id="PNBA02000018">
    <property type="protein sequence ID" value="KAG6393244.1"/>
    <property type="molecule type" value="Genomic_DNA"/>
</dbReference>
<feature type="chain" id="PRO_5036477086" description="Pectinesterase inhibitor domain-containing protein" evidence="1">
    <location>
        <begin position="20"/>
        <end position="164"/>
    </location>
</feature>
<evidence type="ECO:0000313" key="3">
    <source>
        <dbReference type="EMBL" id="KAG6393244.1"/>
    </source>
</evidence>
<dbReference type="Pfam" id="PF04043">
    <property type="entry name" value="PMEI"/>
    <property type="match status" value="1"/>
</dbReference>
<dbReference type="NCBIfam" id="TIGR01614">
    <property type="entry name" value="PME_inhib"/>
    <property type="match status" value="1"/>
</dbReference>
<accession>A0A8X8WF85</accession>
<proteinExistence type="predicted"/>
<reference evidence="3" key="2">
    <citation type="submission" date="2020-08" db="EMBL/GenBank/DDBJ databases">
        <title>Plant Genome Project.</title>
        <authorList>
            <person name="Zhang R.-G."/>
        </authorList>
    </citation>
    <scope>NUCLEOTIDE SEQUENCE</scope>
    <source>
        <strain evidence="3">Huo1</strain>
        <tissue evidence="3">Leaf</tissue>
    </source>
</reference>
<dbReference type="CDD" id="cd15797">
    <property type="entry name" value="PMEI"/>
    <property type="match status" value="1"/>
</dbReference>
<reference evidence="3" key="1">
    <citation type="submission" date="2018-01" db="EMBL/GenBank/DDBJ databases">
        <authorList>
            <person name="Mao J.F."/>
        </authorList>
    </citation>
    <scope>NUCLEOTIDE SEQUENCE</scope>
    <source>
        <strain evidence="3">Huo1</strain>
        <tissue evidence="3">Leaf</tissue>
    </source>
</reference>
<evidence type="ECO:0000259" key="2">
    <source>
        <dbReference type="SMART" id="SM00856"/>
    </source>
</evidence>
<keyword evidence="1" id="KW-0732">Signal</keyword>
<dbReference type="OrthoDB" id="883701at2759"/>
<dbReference type="AlphaFoldDB" id="A0A8X8WF85"/>
<keyword evidence="4" id="KW-1185">Reference proteome</keyword>
<feature type="signal peptide" evidence="1">
    <location>
        <begin position="1"/>
        <end position="19"/>
    </location>
</feature>
<organism evidence="3">
    <name type="scientific">Salvia splendens</name>
    <name type="common">Scarlet sage</name>
    <dbReference type="NCBI Taxonomy" id="180675"/>
    <lineage>
        <taxon>Eukaryota</taxon>
        <taxon>Viridiplantae</taxon>
        <taxon>Streptophyta</taxon>
        <taxon>Embryophyta</taxon>
        <taxon>Tracheophyta</taxon>
        <taxon>Spermatophyta</taxon>
        <taxon>Magnoliopsida</taxon>
        <taxon>eudicotyledons</taxon>
        <taxon>Gunneridae</taxon>
        <taxon>Pentapetalae</taxon>
        <taxon>asterids</taxon>
        <taxon>lamiids</taxon>
        <taxon>Lamiales</taxon>
        <taxon>Lamiaceae</taxon>
        <taxon>Nepetoideae</taxon>
        <taxon>Mentheae</taxon>
        <taxon>Salviinae</taxon>
        <taxon>Salvia</taxon>
        <taxon>Salvia subgen. Calosphace</taxon>
        <taxon>core Calosphace</taxon>
    </lineage>
</organism>
<dbReference type="SMART" id="SM00856">
    <property type="entry name" value="PMEI"/>
    <property type="match status" value="1"/>
</dbReference>
<dbReference type="InterPro" id="IPR051955">
    <property type="entry name" value="PME_Inhibitor"/>
</dbReference>
<dbReference type="InterPro" id="IPR006501">
    <property type="entry name" value="Pectinesterase_inhib_dom"/>
</dbReference>
<dbReference type="GO" id="GO:0046910">
    <property type="term" value="F:pectinesterase inhibitor activity"/>
    <property type="evidence" value="ECO:0007669"/>
    <property type="project" value="InterPro"/>
</dbReference>
<gene>
    <name evidence="3" type="ORF">SASPL_147480</name>
</gene>
<evidence type="ECO:0000256" key="1">
    <source>
        <dbReference type="SAM" id="SignalP"/>
    </source>
</evidence>
<comment type="caution">
    <text evidence="3">The sequence shown here is derived from an EMBL/GenBank/DDBJ whole genome shotgun (WGS) entry which is preliminary data.</text>
</comment>
<dbReference type="Proteomes" id="UP000298416">
    <property type="component" value="Unassembled WGS sequence"/>
</dbReference>
<protein>
    <recommendedName>
        <fullName evidence="2">Pectinesterase inhibitor domain-containing protein</fullName>
    </recommendedName>
</protein>